<dbReference type="Gene3D" id="1.20.120.1910">
    <property type="entry name" value="Cysteine-tRNA ligase, C-terminal anti-codon recognition domain"/>
    <property type="match status" value="1"/>
</dbReference>
<comment type="subunit">
    <text evidence="3 12">Monomer.</text>
</comment>
<feature type="binding site" evidence="12">
    <location>
        <position position="211"/>
    </location>
    <ligand>
        <name>Zn(2+)</name>
        <dbReference type="ChEBI" id="CHEBI:29105"/>
    </ligand>
</feature>
<protein>
    <recommendedName>
        <fullName evidence="12">Cysteine--tRNA ligase</fullName>
        <ecNumber evidence="12">6.1.1.16</ecNumber>
    </recommendedName>
    <alternativeName>
        <fullName evidence="12">Cysteinyl-tRNA synthetase</fullName>
        <shortName evidence="12">CysRS</shortName>
    </alternativeName>
</protein>
<evidence type="ECO:0000313" key="15">
    <source>
        <dbReference type="Proteomes" id="UP000501534"/>
    </source>
</evidence>
<organism evidence="14 15">
    <name type="scientific">Usitatibacter rugosus</name>
    <dbReference type="NCBI Taxonomy" id="2732067"/>
    <lineage>
        <taxon>Bacteria</taxon>
        <taxon>Pseudomonadati</taxon>
        <taxon>Pseudomonadota</taxon>
        <taxon>Betaproteobacteria</taxon>
        <taxon>Nitrosomonadales</taxon>
        <taxon>Usitatibacteraceae</taxon>
        <taxon>Usitatibacter</taxon>
    </lineage>
</organism>
<dbReference type="InterPro" id="IPR024909">
    <property type="entry name" value="Cys-tRNA/MSH_ligase"/>
</dbReference>
<keyword evidence="6 12" id="KW-0479">Metal-binding</keyword>
<dbReference type="Pfam" id="PF09190">
    <property type="entry name" value="DALR_2"/>
    <property type="match status" value="1"/>
</dbReference>
<evidence type="ECO:0000256" key="1">
    <source>
        <dbReference type="ARBA" id="ARBA00004496"/>
    </source>
</evidence>
<dbReference type="FunFam" id="3.40.50.620:FF:000009">
    <property type="entry name" value="Cysteine--tRNA ligase"/>
    <property type="match status" value="1"/>
</dbReference>
<dbReference type="Proteomes" id="UP000501534">
    <property type="component" value="Chromosome"/>
</dbReference>
<keyword evidence="9 12" id="KW-0067">ATP-binding</keyword>
<dbReference type="InterPro" id="IPR015803">
    <property type="entry name" value="Cys-tRNA-ligase"/>
</dbReference>
<dbReference type="PRINTS" id="PR00983">
    <property type="entry name" value="TRNASYNTHCYS"/>
</dbReference>
<dbReference type="NCBIfam" id="TIGR00435">
    <property type="entry name" value="cysS"/>
    <property type="match status" value="1"/>
</dbReference>
<evidence type="ECO:0000256" key="3">
    <source>
        <dbReference type="ARBA" id="ARBA00011245"/>
    </source>
</evidence>
<evidence type="ECO:0000256" key="10">
    <source>
        <dbReference type="ARBA" id="ARBA00022917"/>
    </source>
</evidence>
<gene>
    <name evidence="12 14" type="primary">cysS</name>
    <name evidence="14" type="ORF">DSM104443_01597</name>
</gene>
<dbReference type="Pfam" id="PF01406">
    <property type="entry name" value="tRNA-synt_1e"/>
    <property type="match status" value="1"/>
</dbReference>
<evidence type="ECO:0000256" key="5">
    <source>
        <dbReference type="ARBA" id="ARBA00022598"/>
    </source>
</evidence>
<feature type="short sequence motif" description="'HIGH' region" evidence="12">
    <location>
        <begin position="32"/>
        <end position="42"/>
    </location>
</feature>
<evidence type="ECO:0000256" key="11">
    <source>
        <dbReference type="ARBA" id="ARBA00023146"/>
    </source>
</evidence>
<reference evidence="14 15" key="1">
    <citation type="submission" date="2020-04" db="EMBL/GenBank/DDBJ databases">
        <title>Usitatibacter rugosus gen. nov., sp. nov. and Usitatibacter palustris sp. nov., novel members of Usitatibacteraceae fam. nov. within the order Nitrosomonadales isolated from soil.</title>
        <authorList>
            <person name="Huber K.J."/>
            <person name="Neumann-Schaal M."/>
            <person name="Geppert A."/>
            <person name="Luckner M."/>
            <person name="Wanner G."/>
            <person name="Overmann J."/>
        </authorList>
    </citation>
    <scope>NUCLEOTIDE SEQUENCE [LARGE SCALE GENOMIC DNA]</scope>
    <source>
        <strain evidence="14 15">0125_3</strain>
    </source>
</reference>
<evidence type="ECO:0000256" key="7">
    <source>
        <dbReference type="ARBA" id="ARBA00022741"/>
    </source>
</evidence>
<dbReference type="KEGG" id="uru:DSM104443_01597"/>
<dbReference type="GO" id="GO:0005829">
    <property type="term" value="C:cytosol"/>
    <property type="evidence" value="ECO:0007669"/>
    <property type="project" value="TreeGrafter"/>
</dbReference>
<keyword evidence="4 12" id="KW-0963">Cytoplasm</keyword>
<feature type="domain" description="Cysteinyl-tRNA synthetase class Ia DALR" evidence="13">
    <location>
        <begin position="349"/>
        <end position="404"/>
    </location>
</feature>
<keyword evidence="15" id="KW-1185">Reference proteome</keyword>
<keyword evidence="7 12" id="KW-0547">Nucleotide-binding</keyword>
<keyword evidence="5 12" id="KW-0436">Ligase</keyword>
<dbReference type="Gene3D" id="3.40.50.620">
    <property type="entry name" value="HUPs"/>
    <property type="match status" value="1"/>
</dbReference>
<comment type="similarity">
    <text evidence="2 12">Belongs to the class-I aminoacyl-tRNA synthetase family.</text>
</comment>
<feature type="binding site" evidence="12">
    <location>
        <position position="271"/>
    </location>
    <ligand>
        <name>ATP</name>
        <dbReference type="ChEBI" id="CHEBI:30616"/>
    </ligand>
</feature>
<keyword evidence="8 12" id="KW-0862">Zinc</keyword>
<evidence type="ECO:0000256" key="4">
    <source>
        <dbReference type="ARBA" id="ARBA00022490"/>
    </source>
</evidence>
<dbReference type="AlphaFoldDB" id="A0A6M4GW16"/>
<dbReference type="CDD" id="cd00672">
    <property type="entry name" value="CysRS_core"/>
    <property type="match status" value="1"/>
</dbReference>
<dbReference type="PANTHER" id="PTHR10890">
    <property type="entry name" value="CYSTEINYL-TRNA SYNTHETASE"/>
    <property type="match status" value="1"/>
</dbReference>
<evidence type="ECO:0000256" key="8">
    <source>
        <dbReference type="ARBA" id="ARBA00022833"/>
    </source>
</evidence>
<dbReference type="EMBL" id="CP053069">
    <property type="protein sequence ID" value="QJR10533.1"/>
    <property type="molecule type" value="Genomic_DNA"/>
</dbReference>
<dbReference type="HAMAP" id="MF_00041">
    <property type="entry name" value="Cys_tRNA_synth"/>
    <property type="match status" value="1"/>
</dbReference>
<evidence type="ECO:0000256" key="12">
    <source>
        <dbReference type="HAMAP-Rule" id="MF_00041"/>
    </source>
</evidence>
<accession>A0A6M4GW16</accession>
<keyword evidence="10 12" id="KW-0648">Protein biosynthesis</keyword>
<dbReference type="SMART" id="SM00840">
    <property type="entry name" value="DALR_2"/>
    <property type="match status" value="1"/>
</dbReference>
<evidence type="ECO:0000256" key="2">
    <source>
        <dbReference type="ARBA" id="ARBA00005594"/>
    </source>
</evidence>
<dbReference type="GO" id="GO:0008270">
    <property type="term" value="F:zinc ion binding"/>
    <property type="evidence" value="ECO:0007669"/>
    <property type="project" value="UniProtKB-UniRule"/>
</dbReference>
<comment type="subcellular location">
    <subcellularLocation>
        <location evidence="1 12">Cytoplasm</location>
    </subcellularLocation>
</comment>
<evidence type="ECO:0000259" key="13">
    <source>
        <dbReference type="SMART" id="SM00840"/>
    </source>
</evidence>
<name>A0A6M4GW16_9PROT</name>
<dbReference type="InterPro" id="IPR014729">
    <property type="entry name" value="Rossmann-like_a/b/a_fold"/>
</dbReference>
<sequence length="460" mass="51210">MSILHIHNTLTRRKEPFVPRVPGKAGLYVCGPTVYDYIHIGNARTFTTFDMVSRWLRVSGYDVTYVRNVTDIDDKIIERANERGIPFAELAESMARAFSEDCARLKLLPPDREPRATKYVDAMLGLIATLEKKGLAYKAPNNDVYFSVRDLPGYGKLSRRNLDDLRAGERVAVEAAKKDPLDFALWKAAKPGEPSWPSNYGAGRPGWHIECSAMADAVLGTPVDLHGGAVDLQFPHHENEIAQSEGAGHTPFVTCWMHGAFLNMDSEKMSKSLGNFHTLRDVLGKLDSVQGGEATRFFLLRGHYRSEINFSWDTLEDAGNTLRGFYTALREVKPGPRGPIDWNNDYARRFREAMNDDFDTPVAFAVLHDLRGEVNRTKSPELAALLKALGGTIGFFQADPEAFLQGAQTGGLDVQARIDQRIAAKKAKDFALADSIRKELESAGIVLEDKPGGLTEWRRK</sequence>
<dbReference type="SUPFAM" id="SSF52374">
    <property type="entry name" value="Nucleotidylyl transferase"/>
    <property type="match status" value="1"/>
</dbReference>
<dbReference type="InterPro" id="IPR009080">
    <property type="entry name" value="tRNAsynth_Ia_anticodon-bd"/>
</dbReference>
<feature type="binding site" evidence="12">
    <location>
        <position position="30"/>
    </location>
    <ligand>
        <name>Zn(2+)</name>
        <dbReference type="ChEBI" id="CHEBI:29105"/>
    </ligand>
</feature>
<feature type="binding site" evidence="12">
    <location>
        <position position="240"/>
    </location>
    <ligand>
        <name>Zn(2+)</name>
        <dbReference type="ChEBI" id="CHEBI:29105"/>
    </ligand>
</feature>
<dbReference type="GO" id="GO:0004817">
    <property type="term" value="F:cysteine-tRNA ligase activity"/>
    <property type="evidence" value="ECO:0007669"/>
    <property type="project" value="UniProtKB-UniRule"/>
</dbReference>
<evidence type="ECO:0000256" key="9">
    <source>
        <dbReference type="ARBA" id="ARBA00022840"/>
    </source>
</evidence>
<feature type="short sequence motif" description="'KMSKS' region" evidence="12">
    <location>
        <begin position="268"/>
        <end position="272"/>
    </location>
</feature>
<dbReference type="GO" id="GO:0005524">
    <property type="term" value="F:ATP binding"/>
    <property type="evidence" value="ECO:0007669"/>
    <property type="project" value="UniProtKB-UniRule"/>
</dbReference>
<keyword evidence="11 12" id="KW-0030">Aminoacyl-tRNA synthetase</keyword>
<dbReference type="CDD" id="cd07963">
    <property type="entry name" value="Anticodon_Ia_Cys"/>
    <property type="match status" value="1"/>
</dbReference>
<evidence type="ECO:0000256" key="6">
    <source>
        <dbReference type="ARBA" id="ARBA00022723"/>
    </source>
</evidence>
<dbReference type="InterPro" id="IPR032678">
    <property type="entry name" value="tRNA-synt_1_cat_dom"/>
</dbReference>
<feature type="binding site" evidence="12">
    <location>
        <position position="236"/>
    </location>
    <ligand>
        <name>Zn(2+)</name>
        <dbReference type="ChEBI" id="CHEBI:29105"/>
    </ligand>
</feature>
<dbReference type="PANTHER" id="PTHR10890:SF3">
    <property type="entry name" value="CYSTEINE--TRNA LIGASE, CYTOPLASMIC"/>
    <property type="match status" value="1"/>
</dbReference>
<proteinExistence type="inferred from homology"/>
<dbReference type="InterPro" id="IPR015273">
    <property type="entry name" value="Cys-tRNA-synt_Ia_DALR"/>
</dbReference>
<evidence type="ECO:0000313" key="14">
    <source>
        <dbReference type="EMBL" id="QJR10533.1"/>
    </source>
</evidence>
<comment type="cofactor">
    <cofactor evidence="12">
        <name>Zn(2+)</name>
        <dbReference type="ChEBI" id="CHEBI:29105"/>
    </cofactor>
    <text evidence="12">Binds 1 zinc ion per subunit.</text>
</comment>
<comment type="catalytic activity">
    <reaction evidence="12">
        <text>tRNA(Cys) + L-cysteine + ATP = L-cysteinyl-tRNA(Cys) + AMP + diphosphate</text>
        <dbReference type="Rhea" id="RHEA:17773"/>
        <dbReference type="Rhea" id="RHEA-COMP:9661"/>
        <dbReference type="Rhea" id="RHEA-COMP:9679"/>
        <dbReference type="ChEBI" id="CHEBI:30616"/>
        <dbReference type="ChEBI" id="CHEBI:33019"/>
        <dbReference type="ChEBI" id="CHEBI:35235"/>
        <dbReference type="ChEBI" id="CHEBI:78442"/>
        <dbReference type="ChEBI" id="CHEBI:78517"/>
        <dbReference type="ChEBI" id="CHEBI:456215"/>
        <dbReference type="EC" id="6.1.1.16"/>
    </reaction>
</comment>
<dbReference type="EC" id="6.1.1.16" evidence="12"/>
<dbReference type="SUPFAM" id="SSF47323">
    <property type="entry name" value="Anticodon-binding domain of a subclass of class I aminoacyl-tRNA synthetases"/>
    <property type="match status" value="1"/>
</dbReference>
<dbReference type="GO" id="GO:0006423">
    <property type="term" value="P:cysteinyl-tRNA aminoacylation"/>
    <property type="evidence" value="ECO:0007669"/>
    <property type="project" value="UniProtKB-UniRule"/>
</dbReference>